<accession>A0A1B0D8A4</accession>
<keyword evidence="5" id="KW-0966">Cell projection</keyword>
<evidence type="ECO:0000313" key="10">
    <source>
        <dbReference type="EnsemblMetazoa" id="PPAI003777-PA"/>
    </source>
</evidence>
<evidence type="ECO:0000256" key="3">
    <source>
        <dbReference type="ARBA" id="ARBA00023054"/>
    </source>
</evidence>
<evidence type="ECO:0000259" key="9">
    <source>
        <dbReference type="Pfam" id="PF18383"/>
    </source>
</evidence>
<dbReference type="InterPro" id="IPR041146">
    <property type="entry name" value="IFT81_CH"/>
</dbReference>
<comment type="subcellular location">
    <subcellularLocation>
        <location evidence="1">Cell projection</location>
        <location evidence="1">Cilium</location>
    </subcellularLocation>
</comment>
<dbReference type="PANTHER" id="PTHR15614">
    <property type="entry name" value="INTRAFLAGELLAR TRANSPORT PROTEIN 81 HOMOLOG"/>
    <property type="match status" value="1"/>
</dbReference>
<dbReference type="Proteomes" id="UP000092462">
    <property type="component" value="Unassembled WGS sequence"/>
</dbReference>
<dbReference type="AlphaFoldDB" id="A0A1B0D8A4"/>
<dbReference type="EMBL" id="AJVK01004015">
    <property type="status" value="NOT_ANNOTATED_CDS"/>
    <property type="molecule type" value="Genomic_DNA"/>
</dbReference>
<keyword evidence="3 7" id="KW-0175">Coiled coil</keyword>
<keyword evidence="4" id="KW-0969">Cilium</keyword>
<dbReference type="GO" id="GO:0015631">
    <property type="term" value="F:tubulin binding"/>
    <property type="evidence" value="ECO:0007669"/>
    <property type="project" value="InterPro"/>
</dbReference>
<evidence type="ECO:0000256" key="6">
    <source>
        <dbReference type="ARBA" id="ARBA00043983"/>
    </source>
</evidence>
<dbReference type="VEuPathDB" id="VectorBase:PPAPM1_006996"/>
<evidence type="ECO:0000256" key="7">
    <source>
        <dbReference type="SAM" id="Coils"/>
    </source>
</evidence>
<feature type="compositionally biased region" description="Polar residues" evidence="8">
    <location>
        <begin position="436"/>
        <end position="465"/>
    </location>
</feature>
<feature type="coiled-coil region" evidence="7">
    <location>
        <begin position="552"/>
        <end position="586"/>
    </location>
</feature>
<evidence type="ECO:0000256" key="2">
    <source>
        <dbReference type="ARBA" id="ARBA00022794"/>
    </source>
</evidence>
<name>A0A1B0D8A4_PHLPP</name>
<dbReference type="InterPro" id="IPR029600">
    <property type="entry name" value="IFT81"/>
</dbReference>
<feature type="domain" description="IFT81 calponin homology" evidence="9">
    <location>
        <begin position="2"/>
        <end position="125"/>
    </location>
</feature>
<dbReference type="Gene3D" id="1.10.418.70">
    <property type="entry name" value="Intraflagellar transport protein 81, N-terminal domain"/>
    <property type="match status" value="1"/>
</dbReference>
<dbReference type="VEuPathDB" id="VectorBase:PPAI003777"/>
<evidence type="ECO:0000256" key="8">
    <source>
        <dbReference type="SAM" id="MobiDB-lite"/>
    </source>
</evidence>
<evidence type="ECO:0000256" key="4">
    <source>
        <dbReference type="ARBA" id="ARBA00023069"/>
    </source>
</evidence>
<dbReference type="InterPro" id="IPR043016">
    <property type="entry name" value="IFT81_N_sf"/>
</dbReference>
<evidence type="ECO:0000256" key="1">
    <source>
        <dbReference type="ARBA" id="ARBA00004138"/>
    </source>
</evidence>
<reference evidence="10" key="1">
    <citation type="submission" date="2022-08" db="UniProtKB">
        <authorList>
            <consortium name="EnsemblMetazoa"/>
        </authorList>
    </citation>
    <scope>IDENTIFICATION</scope>
    <source>
        <strain evidence="10">Israel</strain>
    </source>
</reference>
<feature type="coiled-coil region" evidence="7">
    <location>
        <begin position="167"/>
        <end position="245"/>
    </location>
</feature>
<feature type="coiled-coil region" evidence="7">
    <location>
        <begin position="494"/>
        <end position="528"/>
    </location>
</feature>
<dbReference type="EnsemblMetazoa" id="PPAI003777-RA">
    <property type="protein sequence ID" value="PPAI003777-PA"/>
    <property type="gene ID" value="PPAI003777"/>
</dbReference>
<proteinExistence type="inferred from homology"/>
<sequence>MEDLKELVNKVNSLLDTNYNMISFDSLSSEGLIQVLVDVLSKLQCCEHFEVRGNDFEDVNRKIMECLKCIQYRPREEFSKNPEIFRRGLANGEKKMIYPIISWIWANKETVKEVAYLSKYLMPLNMPNEARAIPEISRLWEQYQTVMEDFVGIHKAYSVAQGEGNRAKELKNDIGAIETEIENVKKRLERTQLRLDKIPQQELFLEAGRSLRIEKDRNKELESQLDEQKRTIERNNLLHSRLQKELSTAQMATASTGPKNLLDTLVDETQVLDFMLKQKLPVELKEKQEEIVLLQRVLDEPKITDEYLGDLNRKIEEVNQEVQGLVESRMHEYNAHNDNLGPFKQQASMVRRNKELTLEQLDKMTKELREVNATLEGKQKELQDTVGEVILRGDELKNYVNTLRAKSSVYKQHRAELASLQSEEMDLQKTLDNLKSQDPSLQTSLNETGSPEDSITRPSSPQETQGVAELSRLVEGLSRATAGSRERLAYDALSATLKAEASSMQKDINETENLIGNYEEEWRELQLEQERIGHLLRDIGQDNNDDKTSSVAESLSLQIRDEEKSISKLNEENQRLLSLRDKREKQVELWGDLNKLLQVKIQCQREGKNQGIGGVLHVDRGAETFTLQ</sequence>
<evidence type="ECO:0000313" key="11">
    <source>
        <dbReference type="Proteomes" id="UP000092462"/>
    </source>
</evidence>
<feature type="region of interest" description="Disordered" evidence="8">
    <location>
        <begin position="436"/>
        <end position="466"/>
    </location>
</feature>
<dbReference type="GO" id="GO:0060271">
    <property type="term" value="P:cilium assembly"/>
    <property type="evidence" value="ECO:0007669"/>
    <property type="project" value="InterPro"/>
</dbReference>
<dbReference type="GO" id="GO:0030992">
    <property type="term" value="C:intraciliary transport particle B"/>
    <property type="evidence" value="ECO:0007669"/>
    <property type="project" value="InterPro"/>
</dbReference>
<evidence type="ECO:0000256" key="5">
    <source>
        <dbReference type="ARBA" id="ARBA00023273"/>
    </source>
</evidence>
<protein>
    <recommendedName>
        <fullName evidence="9">IFT81 calponin homology domain-containing protein</fullName>
    </recommendedName>
</protein>
<dbReference type="GO" id="GO:0036064">
    <property type="term" value="C:ciliary basal body"/>
    <property type="evidence" value="ECO:0007669"/>
    <property type="project" value="TreeGrafter"/>
</dbReference>
<comment type="similarity">
    <text evidence="6">Belongs to the IFT81 family.</text>
</comment>
<dbReference type="GO" id="GO:0042073">
    <property type="term" value="P:intraciliary transport"/>
    <property type="evidence" value="ECO:0007669"/>
    <property type="project" value="InterPro"/>
</dbReference>
<keyword evidence="11" id="KW-1185">Reference proteome</keyword>
<keyword evidence="2" id="KW-0970">Cilium biogenesis/degradation</keyword>
<dbReference type="Pfam" id="PF18383">
    <property type="entry name" value="IFT81_CH"/>
    <property type="match status" value="1"/>
</dbReference>
<dbReference type="PANTHER" id="PTHR15614:SF2">
    <property type="entry name" value="INTRAFLAGELLAR TRANSPORT PROTEIN 81 HOMOLOG"/>
    <property type="match status" value="1"/>
</dbReference>
<organism evidence="10 11">
    <name type="scientific">Phlebotomus papatasi</name>
    <name type="common">Sandfly</name>
    <dbReference type="NCBI Taxonomy" id="29031"/>
    <lineage>
        <taxon>Eukaryota</taxon>
        <taxon>Metazoa</taxon>
        <taxon>Ecdysozoa</taxon>
        <taxon>Arthropoda</taxon>
        <taxon>Hexapoda</taxon>
        <taxon>Insecta</taxon>
        <taxon>Pterygota</taxon>
        <taxon>Neoptera</taxon>
        <taxon>Endopterygota</taxon>
        <taxon>Diptera</taxon>
        <taxon>Nematocera</taxon>
        <taxon>Psychodoidea</taxon>
        <taxon>Psychodidae</taxon>
        <taxon>Phlebotomus</taxon>
        <taxon>Phlebotomus</taxon>
    </lineage>
</organism>